<dbReference type="FunFam" id="4.10.410.10:FF:000021">
    <property type="entry name" value="Serine protease inhibitor, putative"/>
    <property type="match status" value="1"/>
</dbReference>
<name>A0A443QIA7_9ACAR</name>
<proteinExistence type="predicted"/>
<evidence type="ECO:0000256" key="3">
    <source>
        <dbReference type="ARBA" id="ARBA00022690"/>
    </source>
</evidence>
<evidence type="ECO:0000256" key="7">
    <source>
        <dbReference type="SAM" id="SignalP"/>
    </source>
</evidence>
<comment type="subcellular location">
    <subcellularLocation>
        <location evidence="1">Secreted</location>
    </subcellularLocation>
</comment>
<dbReference type="SMART" id="SM00131">
    <property type="entry name" value="KU"/>
    <property type="match status" value="4"/>
</dbReference>
<feature type="signal peptide" evidence="7">
    <location>
        <begin position="1"/>
        <end position="20"/>
    </location>
</feature>
<dbReference type="PROSITE" id="PS50279">
    <property type="entry name" value="BPTI_KUNITZ_2"/>
    <property type="match status" value="4"/>
</dbReference>
<dbReference type="SUPFAM" id="SSF57362">
    <property type="entry name" value="BPTI-like"/>
    <property type="match status" value="4"/>
</dbReference>
<protein>
    <submittedName>
        <fullName evidence="9">Tissue factor pathway inhibitor 2-like isoform X4</fullName>
    </submittedName>
</protein>
<accession>A0A443QIA7</accession>
<evidence type="ECO:0000313" key="10">
    <source>
        <dbReference type="EMBL" id="RWS05334.1"/>
    </source>
</evidence>
<sequence>MKVNLFLIFGIVSSFTIVLGEDSEICSQKPDRGGCRSVLIRWFYNTSSQKCERFVYGGCTGNKNNFVSERLCTRKCVKSARTEDICSLPKNTGPCRAYFKRFWYNKQTRKCEDFIWGGCGENDNNFETPEECVQTCKAKGVVRYYTRRQKRSEDEEESETEEDFDICLQKPSRAPCYEIGIRYFYNSTNGRCEISYGGCKKSENSFTTFQECKEKCQDRAPKIDFPKNESKEKQKKRRCYLKKHDGYCRGKFDRYYYDASRNKCLPFTFGGCFGNLNNFKSLKSCEKLCVDRN</sequence>
<dbReference type="Pfam" id="PF00014">
    <property type="entry name" value="Kunitz_BPTI"/>
    <property type="match status" value="4"/>
</dbReference>
<dbReference type="EMBL" id="NCKU01007264">
    <property type="protein sequence ID" value="RWS02762.1"/>
    <property type="molecule type" value="Genomic_DNA"/>
</dbReference>
<dbReference type="PRINTS" id="PR00759">
    <property type="entry name" value="BASICPTASE"/>
</dbReference>
<evidence type="ECO:0000313" key="12">
    <source>
        <dbReference type="Proteomes" id="UP000285301"/>
    </source>
</evidence>
<organism evidence="9 12">
    <name type="scientific">Dinothrombium tinctorium</name>
    <dbReference type="NCBI Taxonomy" id="1965070"/>
    <lineage>
        <taxon>Eukaryota</taxon>
        <taxon>Metazoa</taxon>
        <taxon>Ecdysozoa</taxon>
        <taxon>Arthropoda</taxon>
        <taxon>Chelicerata</taxon>
        <taxon>Arachnida</taxon>
        <taxon>Acari</taxon>
        <taxon>Acariformes</taxon>
        <taxon>Trombidiformes</taxon>
        <taxon>Prostigmata</taxon>
        <taxon>Anystina</taxon>
        <taxon>Parasitengona</taxon>
        <taxon>Trombidioidea</taxon>
        <taxon>Trombidiidae</taxon>
        <taxon>Dinothrombium</taxon>
    </lineage>
</organism>
<dbReference type="FunFam" id="4.10.410.10:FF:000020">
    <property type="entry name" value="Collagen, type VI, alpha 3"/>
    <property type="match status" value="1"/>
</dbReference>
<keyword evidence="4" id="KW-0677">Repeat</keyword>
<keyword evidence="3" id="KW-0646">Protease inhibitor</keyword>
<feature type="domain" description="BPTI/Kunitz inhibitor" evidence="8">
    <location>
        <begin position="86"/>
        <end position="136"/>
    </location>
</feature>
<feature type="chain" id="PRO_5036353753" evidence="7">
    <location>
        <begin position="21"/>
        <end position="293"/>
    </location>
</feature>
<reference evidence="9 12" key="1">
    <citation type="journal article" date="2018" name="Gigascience">
        <title>Genomes of trombidid mites reveal novel predicted allergens and laterally-transferred genes associated with secondary metabolism.</title>
        <authorList>
            <person name="Dong X."/>
            <person name="Chaisiri K."/>
            <person name="Xia D."/>
            <person name="Armstrong S.D."/>
            <person name="Fang Y."/>
            <person name="Donnelly M.J."/>
            <person name="Kadowaki T."/>
            <person name="McGarry J.W."/>
            <person name="Darby A.C."/>
            <person name="Makepeace B.L."/>
        </authorList>
    </citation>
    <scope>NUCLEOTIDE SEQUENCE [LARGE SCALE GENOMIC DNA]</scope>
    <source>
        <strain evidence="9">UoL-WK</strain>
    </source>
</reference>
<keyword evidence="7" id="KW-0732">Signal</keyword>
<dbReference type="GO" id="GO:0004867">
    <property type="term" value="F:serine-type endopeptidase inhibitor activity"/>
    <property type="evidence" value="ECO:0007669"/>
    <property type="project" value="UniProtKB-KW"/>
</dbReference>
<evidence type="ECO:0000256" key="5">
    <source>
        <dbReference type="ARBA" id="ARBA00022900"/>
    </source>
</evidence>
<keyword evidence="12" id="KW-1185">Reference proteome</keyword>
<dbReference type="Proteomes" id="UP000285301">
    <property type="component" value="Unassembled WGS sequence"/>
</dbReference>
<evidence type="ECO:0000256" key="2">
    <source>
        <dbReference type="ARBA" id="ARBA00022525"/>
    </source>
</evidence>
<feature type="domain" description="BPTI/Kunitz inhibitor" evidence="8">
    <location>
        <begin position="239"/>
        <end position="289"/>
    </location>
</feature>
<dbReference type="AlphaFoldDB" id="A0A443QIA7"/>
<dbReference type="InterPro" id="IPR036880">
    <property type="entry name" value="Kunitz_BPTI_sf"/>
</dbReference>
<dbReference type="InterPro" id="IPR020901">
    <property type="entry name" value="Prtase_inh_Kunz-CS"/>
</dbReference>
<feature type="domain" description="BPTI/Kunitz inhibitor" evidence="8">
    <location>
        <begin position="26"/>
        <end position="76"/>
    </location>
</feature>
<dbReference type="EMBL" id="NCKU01004866">
    <property type="protein sequence ID" value="RWS05340.1"/>
    <property type="molecule type" value="Genomic_DNA"/>
</dbReference>
<evidence type="ECO:0000256" key="4">
    <source>
        <dbReference type="ARBA" id="ARBA00022737"/>
    </source>
</evidence>
<evidence type="ECO:0000313" key="9">
    <source>
        <dbReference type="EMBL" id="RWS02762.1"/>
    </source>
</evidence>
<dbReference type="OrthoDB" id="5950222at2759"/>
<comment type="caution">
    <text evidence="9">The sequence shown here is derived from an EMBL/GenBank/DDBJ whole genome shotgun (WGS) entry which is preliminary data.</text>
</comment>
<keyword evidence="6" id="KW-1015">Disulfide bond</keyword>
<dbReference type="EMBL" id="NCKU01004873">
    <property type="protein sequence ID" value="RWS05334.1"/>
    <property type="molecule type" value="Genomic_DNA"/>
</dbReference>
<dbReference type="GO" id="GO:0005615">
    <property type="term" value="C:extracellular space"/>
    <property type="evidence" value="ECO:0007669"/>
    <property type="project" value="TreeGrafter"/>
</dbReference>
<evidence type="ECO:0000256" key="1">
    <source>
        <dbReference type="ARBA" id="ARBA00004613"/>
    </source>
</evidence>
<dbReference type="PANTHER" id="PTHR10083:SF374">
    <property type="entry name" value="BPTI_KUNITZ INHIBITOR DOMAIN-CONTAINING PROTEIN"/>
    <property type="match status" value="1"/>
</dbReference>
<gene>
    <name evidence="10" type="ORF">B4U79_00895</name>
    <name evidence="9" type="ORF">B4U79_01447</name>
    <name evidence="11" type="ORF">B4U79_11003</name>
</gene>
<evidence type="ECO:0000259" key="8">
    <source>
        <dbReference type="PROSITE" id="PS50279"/>
    </source>
</evidence>
<reference evidence="9" key="2">
    <citation type="submission" date="2018-11" db="EMBL/GenBank/DDBJ databases">
        <title>Trombidioid mite genomics.</title>
        <authorList>
            <person name="Dong X."/>
        </authorList>
    </citation>
    <scope>NUCLEOTIDE SEQUENCE</scope>
    <source>
        <strain evidence="9">UoL-WK</strain>
    </source>
</reference>
<keyword evidence="5" id="KW-0722">Serine protease inhibitor</keyword>
<dbReference type="Gene3D" id="4.10.410.10">
    <property type="entry name" value="Pancreatic trypsin inhibitor Kunitz domain"/>
    <property type="match status" value="4"/>
</dbReference>
<dbReference type="InterPro" id="IPR050098">
    <property type="entry name" value="TFPI/VKTCI-like"/>
</dbReference>
<evidence type="ECO:0000256" key="6">
    <source>
        <dbReference type="ARBA" id="ARBA00023157"/>
    </source>
</evidence>
<dbReference type="PROSITE" id="PS00280">
    <property type="entry name" value="BPTI_KUNITZ_1"/>
    <property type="match status" value="3"/>
</dbReference>
<feature type="domain" description="BPTI/Kunitz inhibitor" evidence="8">
    <location>
        <begin position="167"/>
        <end position="216"/>
    </location>
</feature>
<evidence type="ECO:0000313" key="11">
    <source>
        <dbReference type="EMBL" id="RWS05340.1"/>
    </source>
</evidence>
<dbReference type="PANTHER" id="PTHR10083">
    <property type="entry name" value="KUNITZ-TYPE PROTEASE INHIBITOR-RELATED"/>
    <property type="match status" value="1"/>
</dbReference>
<dbReference type="InterPro" id="IPR002223">
    <property type="entry name" value="Kunitz_BPTI"/>
</dbReference>
<keyword evidence="2" id="KW-0964">Secreted</keyword>
<dbReference type="CDD" id="cd00109">
    <property type="entry name" value="Kunitz-type"/>
    <property type="match status" value="4"/>
</dbReference>